<evidence type="ECO:0000259" key="8">
    <source>
        <dbReference type="Pfam" id="PF02687"/>
    </source>
</evidence>
<feature type="domain" description="MacB-like periplasmic core" evidence="9">
    <location>
        <begin position="20"/>
        <end position="241"/>
    </location>
</feature>
<dbReference type="GO" id="GO:0005886">
    <property type="term" value="C:plasma membrane"/>
    <property type="evidence" value="ECO:0007669"/>
    <property type="project" value="UniProtKB-SubCell"/>
</dbReference>
<accession>A0A7W9ZII6</accession>
<keyword evidence="4 7" id="KW-1133">Transmembrane helix</keyword>
<proteinExistence type="inferred from homology"/>
<evidence type="ECO:0000256" key="4">
    <source>
        <dbReference type="ARBA" id="ARBA00022989"/>
    </source>
</evidence>
<dbReference type="Proteomes" id="UP000544872">
    <property type="component" value="Unassembled WGS sequence"/>
</dbReference>
<dbReference type="Pfam" id="PF02687">
    <property type="entry name" value="FtsX"/>
    <property type="match status" value="1"/>
</dbReference>
<dbReference type="EMBL" id="JACIIX010000017">
    <property type="protein sequence ID" value="MBB6212123.1"/>
    <property type="molecule type" value="Genomic_DNA"/>
</dbReference>
<evidence type="ECO:0000256" key="6">
    <source>
        <dbReference type="ARBA" id="ARBA00038076"/>
    </source>
</evidence>
<dbReference type="AlphaFoldDB" id="A0A7W9ZII6"/>
<evidence type="ECO:0000259" key="9">
    <source>
        <dbReference type="Pfam" id="PF12704"/>
    </source>
</evidence>
<comment type="subcellular location">
    <subcellularLocation>
        <location evidence="1">Cell membrane</location>
        <topology evidence="1">Multi-pass membrane protein</topology>
    </subcellularLocation>
</comment>
<evidence type="ECO:0000256" key="5">
    <source>
        <dbReference type="ARBA" id="ARBA00023136"/>
    </source>
</evidence>
<feature type="transmembrane region" description="Helical" evidence="7">
    <location>
        <begin position="279"/>
        <end position="303"/>
    </location>
</feature>
<feature type="transmembrane region" description="Helical" evidence="7">
    <location>
        <begin position="21"/>
        <end position="41"/>
    </location>
</feature>
<evidence type="ECO:0000256" key="7">
    <source>
        <dbReference type="SAM" id="Phobius"/>
    </source>
</evidence>
<feature type="domain" description="ABC3 transporter permease C-terminal" evidence="8">
    <location>
        <begin position="282"/>
        <end position="394"/>
    </location>
</feature>
<dbReference type="InterPro" id="IPR050250">
    <property type="entry name" value="Macrolide_Exporter_MacB"/>
</dbReference>
<dbReference type="Pfam" id="PF12704">
    <property type="entry name" value="MacB_PCD"/>
    <property type="match status" value="1"/>
</dbReference>
<keyword evidence="3 7" id="KW-0812">Transmembrane</keyword>
<dbReference type="PANTHER" id="PTHR30572">
    <property type="entry name" value="MEMBRANE COMPONENT OF TRANSPORTER-RELATED"/>
    <property type="match status" value="1"/>
</dbReference>
<gene>
    <name evidence="10" type="ORF">FHS48_003571</name>
</gene>
<keyword evidence="11" id="KW-1185">Reference proteome</keyword>
<evidence type="ECO:0000256" key="2">
    <source>
        <dbReference type="ARBA" id="ARBA00022475"/>
    </source>
</evidence>
<keyword evidence="5 7" id="KW-0472">Membrane</keyword>
<feature type="transmembrane region" description="Helical" evidence="7">
    <location>
        <begin position="331"/>
        <end position="354"/>
    </location>
</feature>
<dbReference type="InterPro" id="IPR003838">
    <property type="entry name" value="ABC3_permease_C"/>
</dbReference>
<dbReference type="InterPro" id="IPR025857">
    <property type="entry name" value="MacB_PCD"/>
</dbReference>
<evidence type="ECO:0000313" key="11">
    <source>
        <dbReference type="Proteomes" id="UP000544872"/>
    </source>
</evidence>
<organism evidence="10 11">
    <name type="scientific">Novispirillum itersonii</name>
    <name type="common">Aquaspirillum itersonii</name>
    <dbReference type="NCBI Taxonomy" id="189"/>
    <lineage>
        <taxon>Bacteria</taxon>
        <taxon>Pseudomonadati</taxon>
        <taxon>Pseudomonadota</taxon>
        <taxon>Alphaproteobacteria</taxon>
        <taxon>Rhodospirillales</taxon>
        <taxon>Novispirillaceae</taxon>
        <taxon>Novispirillum</taxon>
    </lineage>
</organism>
<sequence length="402" mass="41740">MLLNALHLALREIRRNLLRSLLTVLGIVIGVAAVITLVTLGNGATVMVKQQISALGSNLVVMRPGQRLGPGHDEAGAPPFRREDADAIAAEIRGIAAVAPVVSATVTLVAGAANWSSSVTGSTNAYFPAGNWRLAQGRLFSDDEEQAGKAVCIIGETVRAKLFAGEPPLGSSLRVKSFGCEVIGVLAAKGQGAMGMDQDDTVILPLVTAQRRLTNSRAVGTVMISLRDGVSAATAITDITTLMRERRKLTEAQENNFSLMDTRQIAETLSGTIGTMTTLLGAVAAVSLLVGGIGIMNIMLVSVTERTREIGIRLAIGATGREVLTQFLTEAVVLSACGGLAGMALALLACLGLAGALSMPFLFNPGINGLAFGVSAVVGVIFGYMPARRAAALDPIDALRRE</sequence>
<comment type="similarity">
    <text evidence="6">Belongs to the ABC-4 integral membrane protein family.</text>
</comment>
<protein>
    <submittedName>
        <fullName evidence="10">Putative ABC transport system permease protein</fullName>
    </submittedName>
</protein>
<dbReference type="RefSeq" id="WP_184265518.1">
    <property type="nucleotide sequence ID" value="NZ_JACIIX010000017.1"/>
</dbReference>
<feature type="transmembrane region" description="Helical" evidence="7">
    <location>
        <begin position="366"/>
        <end position="385"/>
    </location>
</feature>
<evidence type="ECO:0000256" key="3">
    <source>
        <dbReference type="ARBA" id="ARBA00022692"/>
    </source>
</evidence>
<evidence type="ECO:0000313" key="10">
    <source>
        <dbReference type="EMBL" id="MBB6212123.1"/>
    </source>
</evidence>
<comment type="caution">
    <text evidence="10">The sequence shown here is derived from an EMBL/GenBank/DDBJ whole genome shotgun (WGS) entry which is preliminary data.</text>
</comment>
<evidence type="ECO:0000256" key="1">
    <source>
        <dbReference type="ARBA" id="ARBA00004651"/>
    </source>
</evidence>
<reference evidence="10 11" key="1">
    <citation type="submission" date="2020-08" db="EMBL/GenBank/DDBJ databases">
        <title>Genomic Encyclopedia of Type Strains, Phase IV (KMG-IV): sequencing the most valuable type-strain genomes for metagenomic binning, comparative biology and taxonomic classification.</title>
        <authorList>
            <person name="Goeker M."/>
        </authorList>
    </citation>
    <scope>NUCLEOTIDE SEQUENCE [LARGE SCALE GENOMIC DNA]</scope>
    <source>
        <strain evidence="10 11">DSM 11590</strain>
    </source>
</reference>
<keyword evidence="2" id="KW-1003">Cell membrane</keyword>
<dbReference type="GO" id="GO:0022857">
    <property type="term" value="F:transmembrane transporter activity"/>
    <property type="evidence" value="ECO:0007669"/>
    <property type="project" value="TreeGrafter"/>
</dbReference>
<name>A0A7W9ZII6_NOVIT</name>
<dbReference type="PANTHER" id="PTHR30572:SF4">
    <property type="entry name" value="ABC TRANSPORTER PERMEASE YTRF"/>
    <property type="match status" value="1"/>
</dbReference>